<dbReference type="STRING" id="573065.Astex_2416"/>
<dbReference type="PROSITE" id="PS01124">
    <property type="entry name" value="HTH_ARAC_FAMILY_2"/>
    <property type="match status" value="1"/>
</dbReference>
<dbReference type="PANTHER" id="PTHR46796:SF6">
    <property type="entry name" value="ARAC SUBFAMILY"/>
    <property type="match status" value="1"/>
</dbReference>
<evidence type="ECO:0000313" key="7">
    <source>
        <dbReference type="Proteomes" id="UP000001492"/>
    </source>
</evidence>
<dbReference type="GO" id="GO:0003700">
    <property type="term" value="F:DNA-binding transcription factor activity"/>
    <property type="evidence" value="ECO:0007669"/>
    <property type="project" value="InterPro"/>
</dbReference>
<evidence type="ECO:0000256" key="3">
    <source>
        <dbReference type="ARBA" id="ARBA00023163"/>
    </source>
</evidence>
<sequence>MIRKHVDEIVKPVIVVKGGSTSASPSRHISRNTLDERTDDGVQSADALTRPFQLIAWEIGDLVFCRGQNLGRSFQRHVRSHTTDHYYLYMVLPPQDVLESRPEAETERLAHEAFGSVSLHSLPHPIPHEMTGSDVIIVYIPRQRFGGIAGQMDGLVNGELAAAGSGLSAYLGMIDRILPILTMSASRHFATALIKLVTRVVAEKVAQGSFARFSALALKQRVYQFIEDNLSNPSLGPGSIARQMGLSRAALYRLFDVEAGVSATIENHRVKAAVRLIQDGGKDLSIAVVATRVGYKNVTSFSRAFSRRMGITACTLKKRIDDERNQSD</sequence>
<name>E8RUI0_ASTEC</name>
<dbReference type="eggNOG" id="COG2207">
    <property type="taxonomic scope" value="Bacteria"/>
</dbReference>
<dbReference type="InterPro" id="IPR050204">
    <property type="entry name" value="AraC_XylS_family_regulators"/>
</dbReference>
<dbReference type="Gene3D" id="1.10.10.60">
    <property type="entry name" value="Homeodomain-like"/>
    <property type="match status" value="1"/>
</dbReference>
<dbReference type="GO" id="GO:0043565">
    <property type="term" value="F:sequence-specific DNA binding"/>
    <property type="evidence" value="ECO:0007669"/>
    <property type="project" value="InterPro"/>
</dbReference>
<keyword evidence="2" id="KW-0238">DNA-binding</keyword>
<dbReference type="EMBL" id="CP002396">
    <property type="protein sequence ID" value="ADU14068.1"/>
    <property type="molecule type" value="Genomic_DNA"/>
</dbReference>
<dbReference type="SUPFAM" id="SSF46689">
    <property type="entry name" value="Homeodomain-like"/>
    <property type="match status" value="1"/>
</dbReference>
<evidence type="ECO:0000313" key="6">
    <source>
        <dbReference type="EMBL" id="ADU14068.1"/>
    </source>
</evidence>
<feature type="domain" description="HTH araC/xylS-type" evidence="5">
    <location>
        <begin position="220"/>
        <end position="319"/>
    </location>
</feature>
<keyword evidence="3" id="KW-0804">Transcription</keyword>
<dbReference type="PROSITE" id="PS00041">
    <property type="entry name" value="HTH_ARAC_FAMILY_1"/>
    <property type="match status" value="1"/>
</dbReference>
<keyword evidence="7" id="KW-1185">Reference proteome</keyword>
<dbReference type="InterPro" id="IPR018062">
    <property type="entry name" value="HTH_AraC-typ_CS"/>
</dbReference>
<keyword evidence="1" id="KW-0805">Transcription regulation</keyword>
<feature type="region of interest" description="Disordered" evidence="4">
    <location>
        <begin position="19"/>
        <end position="40"/>
    </location>
</feature>
<dbReference type="HOGENOM" id="CLU_846347_0_0_5"/>
<dbReference type="OrthoDB" id="9805730at2"/>
<organism evidence="6 7">
    <name type="scientific">Asticcacaulis excentricus (strain ATCC 15261 / DSM 4724 / KCTC 12464 / NCIMB 9791 / VKM B-1370 / CB 48)</name>
    <dbReference type="NCBI Taxonomy" id="573065"/>
    <lineage>
        <taxon>Bacteria</taxon>
        <taxon>Pseudomonadati</taxon>
        <taxon>Pseudomonadota</taxon>
        <taxon>Alphaproteobacteria</taxon>
        <taxon>Caulobacterales</taxon>
        <taxon>Caulobacteraceae</taxon>
        <taxon>Asticcacaulis</taxon>
    </lineage>
</organism>
<dbReference type="PANTHER" id="PTHR46796">
    <property type="entry name" value="HTH-TYPE TRANSCRIPTIONAL ACTIVATOR RHAS-RELATED"/>
    <property type="match status" value="1"/>
</dbReference>
<dbReference type="AlphaFoldDB" id="E8RUI0"/>
<gene>
    <name evidence="6" type="ordered locus">Astex_2416</name>
</gene>
<dbReference type="InterPro" id="IPR018060">
    <property type="entry name" value="HTH_AraC"/>
</dbReference>
<dbReference type="SMART" id="SM00342">
    <property type="entry name" value="HTH_ARAC"/>
    <property type="match status" value="1"/>
</dbReference>
<reference evidence="7" key="1">
    <citation type="submission" date="2010-12" db="EMBL/GenBank/DDBJ databases">
        <title>Complete sequence of chromosome 2 of Asticcacaulis excentricus CB 48.</title>
        <authorList>
            <consortium name="US DOE Joint Genome Institute"/>
            <person name="Lucas S."/>
            <person name="Copeland A."/>
            <person name="Lapidus A."/>
            <person name="Cheng J.-F."/>
            <person name="Bruce D."/>
            <person name="Goodwin L."/>
            <person name="Pitluck S."/>
            <person name="Teshima H."/>
            <person name="Davenport K."/>
            <person name="Detter J.C."/>
            <person name="Han C."/>
            <person name="Tapia R."/>
            <person name="Land M."/>
            <person name="Hauser L."/>
            <person name="Jeffries C."/>
            <person name="Kyrpides N."/>
            <person name="Ivanova N."/>
            <person name="Ovchinnikova G."/>
            <person name="Brun Y.V."/>
            <person name="Woyke T."/>
        </authorList>
    </citation>
    <scope>NUCLEOTIDE SEQUENCE [LARGE SCALE GENOMIC DNA]</scope>
    <source>
        <strain evidence="7">ATCC 15261 / DSM 4724 / KCTC 12464 / NCIMB 9791 / VKM B-1370 / CB 48</strain>
    </source>
</reference>
<protein>
    <submittedName>
        <fullName evidence="6">Transcriptional regulator, AraC family</fullName>
    </submittedName>
</protein>
<evidence type="ECO:0000256" key="4">
    <source>
        <dbReference type="SAM" id="MobiDB-lite"/>
    </source>
</evidence>
<dbReference type="KEGG" id="aex:Astex_2416"/>
<proteinExistence type="predicted"/>
<evidence type="ECO:0000259" key="5">
    <source>
        <dbReference type="PROSITE" id="PS01124"/>
    </source>
</evidence>
<evidence type="ECO:0000256" key="1">
    <source>
        <dbReference type="ARBA" id="ARBA00023015"/>
    </source>
</evidence>
<dbReference type="Pfam" id="PF12833">
    <property type="entry name" value="HTH_18"/>
    <property type="match status" value="1"/>
</dbReference>
<dbReference type="InterPro" id="IPR009057">
    <property type="entry name" value="Homeodomain-like_sf"/>
</dbReference>
<evidence type="ECO:0000256" key="2">
    <source>
        <dbReference type="ARBA" id="ARBA00023125"/>
    </source>
</evidence>
<accession>E8RUI0</accession>
<dbReference type="Proteomes" id="UP000001492">
    <property type="component" value="Chromosome 2"/>
</dbReference>